<feature type="domain" description="F-box associated beta-propeller type 3" evidence="1">
    <location>
        <begin position="5"/>
        <end position="177"/>
    </location>
</feature>
<dbReference type="NCBIfam" id="TIGR01640">
    <property type="entry name" value="F_box_assoc_1"/>
    <property type="match status" value="1"/>
</dbReference>
<evidence type="ECO:0000313" key="2">
    <source>
        <dbReference type="Proteomes" id="UP000694864"/>
    </source>
</evidence>
<keyword evidence="2" id="KW-1185">Reference proteome</keyword>
<dbReference type="InterPro" id="IPR013187">
    <property type="entry name" value="F-box-assoc_dom_typ3"/>
</dbReference>
<reference evidence="2" key="1">
    <citation type="journal article" date="2014" name="Nat. Commun.">
        <title>The emerging biofuel crop Camelina sativa retains a highly undifferentiated hexaploid genome structure.</title>
        <authorList>
            <person name="Kagale S."/>
            <person name="Koh C."/>
            <person name="Nixon J."/>
            <person name="Bollina V."/>
            <person name="Clarke W.E."/>
            <person name="Tuteja R."/>
            <person name="Spillane C."/>
            <person name="Robinson S.J."/>
            <person name="Links M.G."/>
            <person name="Clarke C."/>
            <person name="Higgins E.E."/>
            <person name="Huebert T."/>
            <person name="Sharpe A.G."/>
            <person name="Parkin I.A."/>
        </authorList>
    </citation>
    <scope>NUCLEOTIDE SEQUENCE [LARGE SCALE GENOMIC DNA]</scope>
    <source>
        <strain evidence="2">cv. DH55</strain>
    </source>
</reference>
<proteinExistence type="predicted"/>
<dbReference type="Pfam" id="PF08268">
    <property type="entry name" value="FBA_3"/>
    <property type="match status" value="1"/>
</dbReference>
<organism evidence="2 3">
    <name type="scientific">Camelina sativa</name>
    <name type="common">False flax</name>
    <name type="synonym">Myagrum sativum</name>
    <dbReference type="NCBI Taxonomy" id="90675"/>
    <lineage>
        <taxon>Eukaryota</taxon>
        <taxon>Viridiplantae</taxon>
        <taxon>Streptophyta</taxon>
        <taxon>Embryophyta</taxon>
        <taxon>Tracheophyta</taxon>
        <taxon>Spermatophyta</taxon>
        <taxon>Magnoliopsida</taxon>
        <taxon>eudicotyledons</taxon>
        <taxon>Gunneridae</taxon>
        <taxon>Pentapetalae</taxon>
        <taxon>rosids</taxon>
        <taxon>malvids</taxon>
        <taxon>Brassicales</taxon>
        <taxon>Brassicaceae</taxon>
        <taxon>Camelineae</taxon>
        <taxon>Camelina</taxon>
    </lineage>
</organism>
<name>A0ABM0T091_CAMSA</name>
<dbReference type="RefSeq" id="XP_010418762.1">
    <property type="nucleotide sequence ID" value="XM_010420460.1"/>
</dbReference>
<dbReference type="PANTHER" id="PTHR31111">
    <property type="entry name" value="BNAA05G37150D PROTEIN-RELATED"/>
    <property type="match status" value="1"/>
</dbReference>
<accession>A0ABM0T091</accession>
<dbReference type="GeneID" id="104704353"/>
<reference evidence="3" key="2">
    <citation type="submission" date="2025-08" db="UniProtKB">
        <authorList>
            <consortium name="RefSeq"/>
        </authorList>
    </citation>
    <scope>IDENTIFICATION</scope>
    <source>
        <tissue evidence="3">Leaf</tissue>
    </source>
</reference>
<sequence>MYNVELEYTCQIFTLGGPKEKQWRNINIKDKFTLRCDSERSVCINGIIYYRSINNVLGTFDVRFERFDRIQMSMNQFWGSITPVNYQGKLGCIHIRYGNNASAEMWIMEDHMGKQKWSKITLSITPSRLNYVAGVTRKGEIVIIPETKWVHRYSDQTLWADYYDVKKNKTRRVVIEKNFKGGNKISIRTPSSYLL</sequence>
<gene>
    <name evidence="3" type="primary">LOC104704353</name>
</gene>
<dbReference type="Proteomes" id="UP000694864">
    <property type="component" value="Chromosome 7"/>
</dbReference>
<protein>
    <submittedName>
        <fullName evidence="3">F-box protein At1g47730</fullName>
    </submittedName>
</protein>
<evidence type="ECO:0000313" key="3">
    <source>
        <dbReference type="RefSeq" id="XP_010418762.1"/>
    </source>
</evidence>
<evidence type="ECO:0000259" key="1">
    <source>
        <dbReference type="Pfam" id="PF08268"/>
    </source>
</evidence>
<dbReference type="PANTHER" id="PTHR31111:SF138">
    <property type="entry name" value="F-BOX ASSOCIATED DOMAIN-CONTAINING PROTEIN"/>
    <property type="match status" value="1"/>
</dbReference>
<dbReference type="InterPro" id="IPR017451">
    <property type="entry name" value="F-box-assoc_interact_dom"/>
</dbReference>